<proteinExistence type="inferred from homology"/>
<evidence type="ECO:0000256" key="1">
    <source>
        <dbReference type="ARBA" id="ARBA00006738"/>
    </source>
</evidence>
<dbReference type="InterPro" id="IPR011856">
    <property type="entry name" value="tRNA_endonuc-like_dom_sf"/>
</dbReference>
<keyword evidence="5" id="KW-1185">Reference proteome</keyword>
<dbReference type="InterPro" id="IPR003509">
    <property type="entry name" value="UPF0102_YraN-like"/>
</dbReference>
<gene>
    <name evidence="4" type="ORF">ACFOZ5_09965</name>
</gene>
<dbReference type="Proteomes" id="UP001595798">
    <property type="component" value="Unassembled WGS sequence"/>
</dbReference>
<dbReference type="PANTHER" id="PTHR34039">
    <property type="entry name" value="UPF0102 PROTEIN YRAN"/>
    <property type="match status" value="1"/>
</dbReference>
<dbReference type="EMBL" id="JBHSDI010000013">
    <property type="protein sequence ID" value="MFC4259354.1"/>
    <property type="molecule type" value="Genomic_DNA"/>
</dbReference>
<dbReference type="CDD" id="cd20736">
    <property type="entry name" value="PoNe_Nuclease"/>
    <property type="match status" value="1"/>
</dbReference>
<reference evidence="5" key="1">
    <citation type="journal article" date="2019" name="Int. J. Syst. Evol. Microbiol.">
        <title>The Global Catalogue of Microorganisms (GCM) 10K type strain sequencing project: providing services to taxonomists for standard genome sequencing and annotation.</title>
        <authorList>
            <consortium name="The Broad Institute Genomics Platform"/>
            <consortium name="The Broad Institute Genome Sequencing Center for Infectious Disease"/>
            <person name="Wu L."/>
            <person name="Ma J."/>
        </authorList>
    </citation>
    <scope>NUCLEOTIDE SEQUENCE [LARGE SCALE GENOMIC DNA]</scope>
    <source>
        <strain evidence="5">CECT 7297</strain>
    </source>
</reference>
<protein>
    <recommendedName>
        <fullName evidence="2">UPF0102 protein ACFOZ5_09965</fullName>
    </recommendedName>
</protein>
<organism evidence="4 5">
    <name type="scientific">Marinobacter lacisalsi</name>
    <dbReference type="NCBI Taxonomy" id="475979"/>
    <lineage>
        <taxon>Bacteria</taxon>
        <taxon>Pseudomonadati</taxon>
        <taxon>Pseudomonadota</taxon>
        <taxon>Gammaproteobacteria</taxon>
        <taxon>Pseudomonadales</taxon>
        <taxon>Marinobacteraceae</taxon>
        <taxon>Marinobacter</taxon>
    </lineage>
</organism>
<dbReference type="Gene3D" id="3.40.1350.10">
    <property type="match status" value="1"/>
</dbReference>
<feature type="region of interest" description="Disordered" evidence="3">
    <location>
        <begin position="1"/>
        <end position="21"/>
    </location>
</feature>
<name>A0ABV8QJW2_9GAMM</name>
<sequence>MTAREGKTQGSGAAATRKQQGDHAEGVAARYLASQGVTIIERNVFSRGGEIDLIGRDGRTLVFFEVRYRKQGGLTDGAGSISWRKQQRVIRAASWYLHRHGLWNQDCRIDVIAIAPGDTHKYRIRWIRNAIQAE</sequence>
<evidence type="ECO:0000313" key="4">
    <source>
        <dbReference type="EMBL" id="MFC4259354.1"/>
    </source>
</evidence>
<dbReference type="Pfam" id="PF02021">
    <property type="entry name" value="UPF0102"/>
    <property type="match status" value="1"/>
</dbReference>
<accession>A0ABV8QJW2</accession>
<evidence type="ECO:0000256" key="2">
    <source>
        <dbReference type="HAMAP-Rule" id="MF_00048"/>
    </source>
</evidence>
<evidence type="ECO:0000313" key="5">
    <source>
        <dbReference type="Proteomes" id="UP001595798"/>
    </source>
</evidence>
<evidence type="ECO:0000256" key="3">
    <source>
        <dbReference type="SAM" id="MobiDB-lite"/>
    </source>
</evidence>
<comment type="similarity">
    <text evidence="1 2">Belongs to the UPF0102 family.</text>
</comment>
<dbReference type="NCBIfam" id="TIGR00252">
    <property type="entry name" value="YraN family protein"/>
    <property type="match status" value="1"/>
</dbReference>
<dbReference type="HAMAP" id="MF_00048">
    <property type="entry name" value="UPF0102"/>
    <property type="match status" value="1"/>
</dbReference>
<dbReference type="NCBIfam" id="NF009150">
    <property type="entry name" value="PRK12497.1-3"/>
    <property type="match status" value="1"/>
</dbReference>
<comment type="caution">
    <text evidence="4">The sequence shown here is derived from an EMBL/GenBank/DDBJ whole genome shotgun (WGS) entry which is preliminary data.</text>
</comment>
<dbReference type="RefSeq" id="WP_379886901.1">
    <property type="nucleotide sequence ID" value="NZ_JBHSDI010000013.1"/>
</dbReference>
<dbReference type="PANTHER" id="PTHR34039:SF1">
    <property type="entry name" value="UPF0102 PROTEIN YRAN"/>
    <property type="match status" value="1"/>
</dbReference>
<dbReference type="InterPro" id="IPR011335">
    <property type="entry name" value="Restrct_endonuc-II-like"/>
</dbReference>
<dbReference type="SUPFAM" id="SSF52980">
    <property type="entry name" value="Restriction endonuclease-like"/>
    <property type="match status" value="1"/>
</dbReference>